<comment type="caution">
    <text evidence="1">The sequence shown here is derived from an EMBL/GenBank/DDBJ whole genome shotgun (WGS) entry which is preliminary data.</text>
</comment>
<sequence>MYICSSIYLYTWGERKRKAHVKKLNLLHCMHEHFPIFQAHNATASGSGDTFIKSDLIIYKGSIKLWIFKCIIFRQINKLQQRMNRNTLHSAEHSLCHAHRQPCDSRALGNLWCVRAQQA</sequence>
<reference evidence="1" key="1">
    <citation type="submission" date="2021-08" db="EMBL/GenBank/DDBJ databases">
        <title>The first chromosome-level gecko genome reveals the dynamic sex chromosomes of Neotropical dwarf geckos (Sphaerodactylidae: Sphaerodactylus).</title>
        <authorList>
            <person name="Pinto B.J."/>
            <person name="Keating S.E."/>
            <person name="Gamble T."/>
        </authorList>
    </citation>
    <scope>NUCLEOTIDE SEQUENCE</scope>
    <source>
        <strain evidence="1">TG3544</strain>
    </source>
</reference>
<keyword evidence="2" id="KW-1185">Reference proteome</keyword>
<protein>
    <submittedName>
        <fullName evidence="1">Uncharacterized protein</fullName>
    </submittedName>
</protein>
<name>A0ACB8F947_9SAUR</name>
<dbReference type="EMBL" id="CM037621">
    <property type="protein sequence ID" value="KAH8001745.1"/>
    <property type="molecule type" value="Genomic_DNA"/>
</dbReference>
<gene>
    <name evidence="1" type="ORF">K3G42_015042</name>
</gene>
<evidence type="ECO:0000313" key="2">
    <source>
        <dbReference type="Proteomes" id="UP000827872"/>
    </source>
</evidence>
<dbReference type="Proteomes" id="UP000827872">
    <property type="component" value="Linkage Group LG08"/>
</dbReference>
<organism evidence="1 2">
    <name type="scientific">Sphaerodactylus townsendi</name>
    <dbReference type="NCBI Taxonomy" id="933632"/>
    <lineage>
        <taxon>Eukaryota</taxon>
        <taxon>Metazoa</taxon>
        <taxon>Chordata</taxon>
        <taxon>Craniata</taxon>
        <taxon>Vertebrata</taxon>
        <taxon>Euteleostomi</taxon>
        <taxon>Lepidosauria</taxon>
        <taxon>Squamata</taxon>
        <taxon>Bifurcata</taxon>
        <taxon>Gekkota</taxon>
        <taxon>Sphaerodactylidae</taxon>
        <taxon>Sphaerodactylus</taxon>
    </lineage>
</organism>
<evidence type="ECO:0000313" key="1">
    <source>
        <dbReference type="EMBL" id="KAH8001745.1"/>
    </source>
</evidence>
<accession>A0ACB8F947</accession>
<proteinExistence type="predicted"/>